<proteinExistence type="predicted"/>
<comment type="caution">
    <text evidence="1">The sequence shown here is derived from an EMBL/GenBank/DDBJ whole genome shotgun (WGS) entry which is preliminary data.</text>
</comment>
<sequence>MVSAKELWEKAKPLVRQRMRFTPDAWRSVEAAVPVTVDGTTFVLGLATENERLRAHLETTTMLALIREILRELTGIAMDVVIITGTTEEDWQHYKRRQSQLRQLIGRGEGGARKPQESDWAALVHQMDHAYAHLLHRQYDFVKAKFLLDWADKIAEFATNYLAQHPDKSEEVTRELERICQRLAGTFNTSAVVIGLEIERALRARRAREA</sequence>
<accession>A0A2H5XDV4</accession>
<dbReference type="Proteomes" id="UP000236173">
    <property type="component" value="Unassembled WGS sequence"/>
</dbReference>
<name>A0A2H5XDV4_9BACT</name>
<gene>
    <name evidence="1" type="ORF">HRbin17_01893</name>
</gene>
<reference evidence="2" key="1">
    <citation type="submission" date="2017-09" db="EMBL/GenBank/DDBJ databases">
        <title>Metaegenomics of thermophilic ammonia-oxidizing enrichment culture.</title>
        <authorList>
            <person name="Kato S."/>
            <person name="Suzuki K."/>
        </authorList>
    </citation>
    <scope>NUCLEOTIDE SEQUENCE [LARGE SCALE GENOMIC DNA]</scope>
</reference>
<protein>
    <submittedName>
        <fullName evidence="1">Uncharacterized protein</fullName>
    </submittedName>
</protein>
<dbReference type="EMBL" id="BEHT01000026">
    <property type="protein sequence ID" value="GBC99371.1"/>
    <property type="molecule type" value="Genomic_DNA"/>
</dbReference>
<dbReference type="AlphaFoldDB" id="A0A2H5XDV4"/>
<evidence type="ECO:0000313" key="1">
    <source>
        <dbReference type="EMBL" id="GBC99371.1"/>
    </source>
</evidence>
<evidence type="ECO:0000313" key="2">
    <source>
        <dbReference type="Proteomes" id="UP000236173"/>
    </source>
</evidence>
<organism evidence="1 2">
    <name type="scientific">Candidatus Fervidibacter japonicus</name>
    <dbReference type="NCBI Taxonomy" id="2035412"/>
    <lineage>
        <taxon>Bacteria</taxon>
        <taxon>Candidatus Fervidibacterota</taxon>
        <taxon>Candidatus Fervidibacter</taxon>
    </lineage>
</organism>